<dbReference type="Proteomes" id="UP000248066">
    <property type="component" value="Unassembled WGS sequence"/>
</dbReference>
<dbReference type="EMBL" id="PDOF01000001">
    <property type="protein sequence ID" value="PYZ98947.1"/>
    <property type="molecule type" value="Genomic_DNA"/>
</dbReference>
<reference evidence="2 3" key="1">
    <citation type="submission" date="2017-10" db="EMBL/GenBank/DDBJ databases">
        <title>Bacillus sp. nov., a halophilic bacterium isolated from a Yangshapao Lake.</title>
        <authorList>
            <person name="Wang H."/>
        </authorList>
    </citation>
    <scope>NUCLEOTIDE SEQUENCE [LARGE SCALE GENOMIC DNA]</scope>
    <source>
        <strain evidence="2 3">YSP-3</strain>
    </source>
</reference>
<dbReference type="AlphaFoldDB" id="A0A2W0HCN3"/>
<evidence type="ECO:0000256" key="1">
    <source>
        <dbReference type="SAM" id="Phobius"/>
    </source>
</evidence>
<accession>A0A2W0HCN3</accession>
<proteinExistence type="predicted"/>
<keyword evidence="1" id="KW-0812">Transmembrane</keyword>
<comment type="caution">
    <text evidence="2">The sequence shown here is derived from an EMBL/GenBank/DDBJ whole genome shotgun (WGS) entry which is preliminary data.</text>
</comment>
<evidence type="ECO:0000313" key="2">
    <source>
        <dbReference type="EMBL" id="PYZ98947.1"/>
    </source>
</evidence>
<sequence length="75" mass="8838">MFFKKSRRSSAKSSDQACWVTFTFWGLILLINSITEHFFQAPFISSSMLILFLGLVLFFISDFIFESRYKKNRPV</sequence>
<evidence type="ECO:0000313" key="3">
    <source>
        <dbReference type="Proteomes" id="UP000248066"/>
    </source>
</evidence>
<name>A0A2W0HCN3_9BACI</name>
<protein>
    <submittedName>
        <fullName evidence="2">Uncharacterized protein</fullName>
    </submittedName>
</protein>
<keyword evidence="1" id="KW-0472">Membrane</keyword>
<keyword evidence="1" id="KW-1133">Transmembrane helix</keyword>
<feature type="transmembrane region" description="Helical" evidence="1">
    <location>
        <begin position="43"/>
        <end position="65"/>
    </location>
</feature>
<keyword evidence="3" id="KW-1185">Reference proteome</keyword>
<organism evidence="2 3">
    <name type="scientific">Alteribacter lacisalsi</name>
    <dbReference type="NCBI Taxonomy" id="2045244"/>
    <lineage>
        <taxon>Bacteria</taxon>
        <taxon>Bacillati</taxon>
        <taxon>Bacillota</taxon>
        <taxon>Bacilli</taxon>
        <taxon>Bacillales</taxon>
        <taxon>Bacillaceae</taxon>
        <taxon>Alteribacter</taxon>
    </lineage>
</organism>
<gene>
    <name evidence="2" type="ORF">CR205_10360</name>
</gene>